<reference evidence="2 3" key="1">
    <citation type="submission" date="2020-11" db="EMBL/GenBank/DDBJ databases">
        <title>Winogradskyella marina sp. nov., isolated from marine sediment.</title>
        <authorList>
            <person name="Bo J."/>
            <person name="Wang S."/>
            <person name="Song X."/>
            <person name="Du Z."/>
        </authorList>
    </citation>
    <scope>NUCLEOTIDE SEQUENCE [LARGE SCALE GENOMIC DNA]</scope>
    <source>
        <strain evidence="2 3">F6397</strain>
    </source>
</reference>
<feature type="chain" id="PRO_5047525091" evidence="1">
    <location>
        <begin position="24"/>
        <end position="750"/>
    </location>
</feature>
<gene>
    <name evidence="2" type="ORF">ITJ86_10980</name>
</gene>
<evidence type="ECO:0000313" key="3">
    <source>
        <dbReference type="Proteomes" id="UP000611215"/>
    </source>
</evidence>
<evidence type="ECO:0000313" key="2">
    <source>
        <dbReference type="EMBL" id="MBF8150422.1"/>
    </source>
</evidence>
<keyword evidence="3" id="KW-1185">Reference proteome</keyword>
<comment type="caution">
    <text evidence="2">The sequence shown here is derived from an EMBL/GenBank/DDBJ whole genome shotgun (WGS) entry which is preliminary data.</text>
</comment>
<evidence type="ECO:0000256" key="1">
    <source>
        <dbReference type="SAM" id="SignalP"/>
    </source>
</evidence>
<dbReference type="RefSeq" id="WP_195871681.1">
    <property type="nucleotide sequence ID" value="NZ_JADOET010000008.1"/>
</dbReference>
<dbReference type="EMBL" id="JADOET010000008">
    <property type="protein sequence ID" value="MBF8150422.1"/>
    <property type="molecule type" value="Genomic_DNA"/>
</dbReference>
<proteinExistence type="predicted"/>
<protein>
    <submittedName>
        <fullName evidence="2">Uncharacterized protein</fullName>
    </submittedName>
</protein>
<dbReference type="Proteomes" id="UP000611215">
    <property type="component" value="Unassembled WGS sequence"/>
</dbReference>
<sequence length="750" mass="82672">MKTKSKHLFIYVLFALFYLTSCQDEITEVNTPNDQETIVANSTLANLMGRTTANYGAADDILDESSCFSVELPVTIVISDITFTIETQSDLDELENLLNYTTSEDNVLDFIFPITIIFSDYSETVIANEEALESFINACVEDETNAIDCVDFVYPMSFSVFNAEFNLIDTVIIENDESLYGFLDGLEDDENAVVVSLNFPVSLEYANGETTEVNTNQELSDAIEVAGDDCYDNNCTEDSVASQLEDCQWKISTYSSFPEFVGIELVFYSDSTFAVFQDGSSYNVVGDWSVSSTDGETFLNLDSGFEDLGGDWKIVECDDETIQFIKGEQTMVLNQVCEDDLNCSLSDISTILQECPWDFSDGTGNFENNSMIFNTNGDLQISEGMATSAIGGGWNLSVDEEGIILIFSELTAFQDALEGDWVIVECDADSIVLVKGDQMLVLEQDCNSDLFNCFDNYELVECANQSGSAVFNLNAETIGLVDCMASYIPSFHETLIDAETNVNALINTEAYEATGSEIFLRIEASNGDFEIFSIFLNTIECNYFECFQSFDAVLETCYSDATVLYDFNLPIAFSNCTPSADVVSYYETQSNATADINPIANPISYSTAELNTTIYTRVEINGMVEIFPIQLNVVNCNAGSCTEGDVSGILAECQWNITSYNGSDNLVNYNLAFEQDTEIVVIYTDTITINAGWSTAQTNNGVVIGFSNVAEPNIQAINGSWLVVECTANQLVLHNVNDSSIEIVLDRTCE</sequence>
<keyword evidence="1" id="KW-0732">Signal</keyword>
<organism evidence="2 3">
    <name type="scientific">Winogradskyella marina</name>
    <dbReference type="NCBI Taxonomy" id="2785530"/>
    <lineage>
        <taxon>Bacteria</taxon>
        <taxon>Pseudomonadati</taxon>
        <taxon>Bacteroidota</taxon>
        <taxon>Flavobacteriia</taxon>
        <taxon>Flavobacteriales</taxon>
        <taxon>Flavobacteriaceae</taxon>
        <taxon>Winogradskyella</taxon>
    </lineage>
</organism>
<feature type="signal peptide" evidence="1">
    <location>
        <begin position="1"/>
        <end position="23"/>
    </location>
</feature>
<name>A0ABS0EJ73_9FLAO</name>
<accession>A0ABS0EJ73</accession>